<dbReference type="GO" id="GO:0006281">
    <property type="term" value="P:DNA repair"/>
    <property type="evidence" value="ECO:0007669"/>
    <property type="project" value="UniProtKB-UniRule"/>
</dbReference>
<keyword evidence="4 9" id="KW-0156">Chromatin regulator</keyword>
<name>A0AA43TUK2_9LECA</name>
<comment type="similarity">
    <text evidence="2 9">Belongs to the EAF6 family.</text>
</comment>
<evidence type="ECO:0000256" key="10">
    <source>
        <dbReference type="SAM" id="Coils"/>
    </source>
</evidence>
<comment type="caution">
    <text evidence="12">The sequence shown here is derived from an EMBL/GenBank/DDBJ whole genome shotgun (WGS) entry which is preliminary data.</text>
</comment>
<evidence type="ECO:0000256" key="5">
    <source>
        <dbReference type="ARBA" id="ARBA00023015"/>
    </source>
</evidence>
<dbReference type="GO" id="GO:0006325">
    <property type="term" value="P:chromatin organization"/>
    <property type="evidence" value="ECO:0007669"/>
    <property type="project" value="UniProtKB-KW"/>
</dbReference>
<gene>
    <name evidence="12" type="ORF">OHK93_007659</name>
</gene>
<organism evidence="12 13">
    <name type="scientific">Ramalina farinacea</name>
    <dbReference type="NCBI Taxonomy" id="258253"/>
    <lineage>
        <taxon>Eukaryota</taxon>
        <taxon>Fungi</taxon>
        <taxon>Dikarya</taxon>
        <taxon>Ascomycota</taxon>
        <taxon>Pezizomycotina</taxon>
        <taxon>Lecanoromycetes</taxon>
        <taxon>OSLEUM clade</taxon>
        <taxon>Lecanoromycetidae</taxon>
        <taxon>Lecanorales</taxon>
        <taxon>Lecanorineae</taxon>
        <taxon>Ramalinaceae</taxon>
        <taxon>Ramalina</taxon>
    </lineage>
</organism>
<evidence type="ECO:0000256" key="8">
    <source>
        <dbReference type="ARBA" id="ARBA00023242"/>
    </source>
</evidence>
<dbReference type="GO" id="GO:0005634">
    <property type="term" value="C:nucleus"/>
    <property type="evidence" value="ECO:0007669"/>
    <property type="project" value="UniProtKB-SubCell"/>
</dbReference>
<keyword evidence="5 9" id="KW-0805">Transcription regulation</keyword>
<keyword evidence="8 9" id="KW-0539">Nucleus</keyword>
<keyword evidence="9" id="KW-0234">DNA repair</keyword>
<dbReference type="InterPro" id="IPR015418">
    <property type="entry name" value="Eaf6"/>
</dbReference>
<keyword evidence="6 10" id="KW-0175">Coiled coil</keyword>
<dbReference type="Proteomes" id="UP001161017">
    <property type="component" value="Unassembled WGS sequence"/>
</dbReference>
<accession>A0AA43TUK2</accession>
<evidence type="ECO:0000256" key="11">
    <source>
        <dbReference type="SAM" id="MobiDB-lite"/>
    </source>
</evidence>
<protein>
    <recommendedName>
        <fullName evidence="3 9">Chromatin modification-related protein EAF6</fullName>
    </recommendedName>
</protein>
<dbReference type="Pfam" id="PF09340">
    <property type="entry name" value="NuA4"/>
    <property type="match status" value="1"/>
</dbReference>
<feature type="coiled-coil region" evidence="10">
    <location>
        <begin position="22"/>
        <end position="49"/>
    </location>
</feature>
<evidence type="ECO:0000313" key="12">
    <source>
        <dbReference type="EMBL" id="MDI1488384.1"/>
    </source>
</evidence>
<comment type="function">
    <text evidence="9">Component of the NuA4 histone acetyltransferase complex which is involved in transcriptional activation of selected genes principally by acetylation of nucleosomal histone H4 and H2A. The NuA4 complex is also involved in DNA repair.</text>
</comment>
<dbReference type="GO" id="GO:0035267">
    <property type="term" value="C:NuA4 histone acetyltransferase complex"/>
    <property type="evidence" value="ECO:0007669"/>
    <property type="project" value="UniProtKB-UniRule"/>
</dbReference>
<feature type="region of interest" description="Disordered" evidence="11">
    <location>
        <begin position="79"/>
        <end position="99"/>
    </location>
</feature>
<evidence type="ECO:0000256" key="1">
    <source>
        <dbReference type="ARBA" id="ARBA00004123"/>
    </source>
</evidence>
<evidence type="ECO:0000256" key="3">
    <source>
        <dbReference type="ARBA" id="ARBA00018504"/>
    </source>
</evidence>
<dbReference type="EMBL" id="JAPUFD010000007">
    <property type="protein sequence ID" value="MDI1488384.1"/>
    <property type="molecule type" value="Genomic_DNA"/>
</dbReference>
<evidence type="ECO:0000256" key="6">
    <source>
        <dbReference type="ARBA" id="ARBA00023054"/>
    </source>
</evidence>
<dbReference type="PANTHER" id="PTHR13476">
    <property type="entry name" value="CHROMATIN MODIFICATION-RELATED PROTEIN MEAF6"/>
    <property type="match status" value="1"/>
</dbReference>
<sequence length="126" mass="13716">MADKATTNGSGNADATRGLPYYEKLRKDLRATLEKKRLLDKNMQVLEDQIFRQESSYLEDTPAGNIIKGFDNYVKGTSTAPSASAATNPGTATRRKGQVLDADRLFSKSSVSYQRDISPGPKGVDA</sequence>
<evidence type="ECO:0000256" key="9">
    <source>
        <dbReference type="RuleBase" id="RU368022"/>
    </source>
</evidence>
<feature type="compositionally biased region" description="Low complexity" evidence="11">
    <location>
        <begin position="79"/>
        <end position="92"/>
    </location>
</feature>
<dbReference type="AlphaFoldDB" id="A0AA43TUK2"/>
<keyword evidence="9" id="KW-0227">DNA damage</keyword>
<comment type="subcellular location">
    <subcellularLocation>
        <location evidence="1 9">Nucleus</location>
    </subcellularLocation>
</comment>
<evidence type="ECO:0000256" key="7">
    <source>
        <dbReference type="ARBA" id="ARBA00023163"/>
    </source>
</evidence>
<reference evidence="12" key="1">
    <citation type="journal article" date="2023" name="Genome Biol. Evol.">
        <title>First Whole Genome Sequence and Flow Cytometry Genome Size Data for the Lichen-Forming Fungus Ramalina farinacea (Ascomycota).</title>
        <authorList>
            <person name="Llewellyn T."/>
            <person name="Mian S."/>
            <person name="Hill R."/>
            <person name="Leitch I.J."/>
            <person name="Gaya E."/>
        </authorList>
    </citation>
    <scope>NUCLEOTIDE SEQUENCE</scope>
    <source>
        <strain evidence="12">LIQ254RAFAR</strain>
    </source>
</reference>
<comment type="subunit">
    <text evidence="9">Component of the NuA4 histone acetyltransferase complex.</text>
</comment>
<keyword evidence="13" id="KW-1185">Reference proteome</keyword>
<evidence type="ECO:0000256" key="2">
    <source>
        <dbReference type="ARBA" id="ARBA00010916"/>
    </source>
</evidence>
<proteinExistence type="inferred from homology"/>
<evidence type="ECO:0000256" key="4">
    <source>
        <dbReference type="ARBA" id="ARBA00022853"/>
    </source>
</evidence>
<keyword evidence="7 9" id="KW-0804">Transcription</keyword>
<evidence type="ECO:0000313" key="13">
    <source>
        <dbReference type="Proteomes" id="UP001161017"/>
    </source>
</evidence>